<dbReference type="GO" id="GO:0009279">
    <property type="term" value="C:cell outer membrane"/>
    <property type="evidence" value="ECO:0007669"/>
    <property type="project" value="UniProtKB-SubCell"/>
</dbReference>
<dbReference type="OrthoDB" id="9145970at2"/>
<evidence type="ECO:0000313" key="15">
    <source>
        <dbReference type="EMBL" id="RFA34446.1"/>
    </source>
</evidence>
<sequence length="762" mass="85756">MKLATSLLCGVCGLVLTVPATATELSLRVRERGSGVAVADATAVLSSGDYAETDAQGRVRLEAGELPITVRILAPGYQPYSNTLHTGGHHDLFITRQAYDLDGLEVVEDRVAERISKVVLSSEELRHAPGSSGDPINVVHALPGVVTAHEGSGQMYMRGSSMDDNDTRINGIPVPYLYHFGGLRSTVNPMLVSDFNVFLGGFPVEYGDYLGGAIDVKLRAPRRDRLHQHYNLGTYDSSFLIEGPVFGSATDSFYIAGRRSYIDAVLSPERMTKLIEDDKDDREPDTILTVPRFYDAQLGWHRQLANGSVELMYMTAGDEMKMISNDRLETDPALAGKLGLEVGYHVVGINWQSQLADRWHQRTVVSYSEYQENIHFGTDPEGDSFYSDAKVRTVRAQPELHWQRTADSRYTVGAELQHHNYPIKLYTPELPAPDDYDHDYTDADLLAVNRTLSGYSAAPFAKYNRRFGDLTLGLGLRYTQMQLDGGFDDHGFSPRASLEYELTPATTLTASWGRYLQLARPIYLLDGIGNPGLRLTEAEHRVLGVHIDLNAQWSLQLEGYHKPMQRLVVSTDEGPPENYANRGSGSAYGGDLLIKRSGHDGRMGWLSYSYARTKRTNDLTGLRYDYEGDQPHTLNLVWTQPMSGNWERWRWGVRVQATSGRPYTPVIGREQETLDDGRTRYRPVYGDAFSKRLPDFYRVDLRIDRAFLFNTWRMNAYLDIHNVIGRANIIDYDYGARYERYDNPREVRGMSAMPFFGIEAIF</sequence>
<keyword evidence="8 11" id="KW-0472">Membrane</keyword>
<dbReference type="InterPro" id="IPR039426">
    <property type="entry name" value="TonB-dep_rcpt-like"/>
</dbReference>
<evidence type="ECO:0000256" key="4">
    <source>
        <dbReference type="ARBA" id="ARBA00022452"/>
    </source>
</evidence>
<evidence type="ECO:0000256" key="3">
    <source>
        <dbReference type="ARBA" id="ARBA00022448"/>
    </source>
</evidence>
<keyword evidence="3" id="KW-0813">Transport</keyword>
<dbReference type="Pfam" id="PF07715">
    <property type="entry name" value="Plug"/>
    <property type="match status" value="1"/>
</dbReference>
<dbReference type="RefSeq" id="WP_116303047.1">
    <property type="nucleotide sequence ID" value="NZ_NFZV01000016.1"/>
</dbReference>
<comment type="subcellular location">
    <subcellularLocation>
        <location evidence="1">Cell outer membrane</location>
        <topology evidence="1">Multi-pass membrane protein</topology>
    </subcellularLocation>
</comment>
<keyword evidence="9" id="KW-0675">Receptor</keyword>
<keyword evidence="6 12" id="KW-0732">Signal</keyword>
<keyword evidence="10" id="KW-0998">Cell outer membrane</keyword>
<dbReference type="AlphaFoldDB" id="A0A3E0WR34"/>
<feature type="chain" id="PRO_5017729065" description="TonB-dependent receptor plug domain-containing protein" evidence="12">
    <location>
        <begin position="23"/>
        <end position="762"/>
    </location>
</feature>
<proteinExistence type="inferred from homology"/>
<protein>
    <recommendedName>
        <fullName evidence="17">TonB-dependent receptor plug domain-containing protein</fullName>
    </recommendedName>
</protein>
<evidence type="ECO:0000313" key="16">
    <source>
        <dbReference type="Proteomes" id="UP000256763"/>
    </source>
</evidence>
<dbReference type="EMBL" id="NFZW01000016">
    <property type="protein sequence ID" value="RFA34446.1"/>
    <property type="molecule type" value="Genomic_DNA"/>
</dbReference>
<dbReference type="InterPro" id="IPR012910">
    <property type="entry name" value="Plug_dom"/>
</dbReference>
<dbReference type="InterPro" id="IPR036942">
    <property type="entry name" value="Beta-barrel_TonB_sf"/>
</dbReference>
<comment type="caution">
    <text evidence="15">The sequence shown here is derived from an EMBL/GenBank/DDBJ whole genome shotgun (WGS) entry which is preliminary data.</text>
</comment>
<keyword evidence="7 11" id="KW-0798">TonB box</keyword>
<evidence type="ECO:0000256" key="8">
    <source>
        <dbReference type="ARBA" id="ARBA00023136"/>
    </source>
</evidence>
<keyword evidence="16" id="KW-1185">Reference proteome</keyword>
<evidence type="ECO:0000259" key="14">
    <source>
        <dbReference type="Pfam" id="PF07715"/>
    </source>
</evidence>
<comment type="similarity">
    <text evidence="2">Belongs to the TonB-dependent receptor family. Hemoglobin/haptoglobin binding protein subfamily.</text>
</comment>
<organism evidence="15 16">
    <name type="scientific">Alkalilimnicola ehrlichii</name>
    <dbReference type="NCBI Taxonomy" id="351052"/>
    <lineage>
        <taxon>Bacteria</taxon>
        <taxon>Pseudomonadati</taxon>
        <taxon>Pseudomonadota</taxon>
        <taxon>Gammaproteobacteria</taxon>
        <taxon>Chromatiales</taxon>
        <taxon>Ectothiorhodospiraceae</taxon>
        <taxon>Alkalilimnicola</taxon>
    </lineage>
</organism>
<evidence type="ECO:0000256" key="2">
    <source>
        <dbReference type="ARBA" id="ARBA00008143"/>
    </source>
</evidence>
<reference evidence="16" key="1">
    <citation type="submission" date="2017-05" db="EMBL/GenBank/DDBJ databases">
        <authorList>
            <person name="Sharma S."/>
            <person name="Sidhu C."/>
            <person name="Pinnaka A.K."/>
        </authorList>
    </citation>
    <scope>NUCLEOTIDE SEQUENCE [LARGE SCALE GENOMIC DNA]</scope>
    <source>
        <strain evidence="16">AK93</strain>
    </source>
</reference>
<dbReference type="Gene3D" id="2.170.130.10">
    <property type="entry name" value="TonB-dependent receptor, plug domain"/>
    <property type="match status" value="1"/>
</dbReference>
<dbReference type="PANTHER" id="PTHR30069">
    <property type="entry name" value="TONB-DEPENDENT OUTER MEMBRANE RECEPTOR"/>
    <property type="match status" value="1"/>
</dbReference>
<evidence type="ECO:0000256" key="1">
    <source>
        <dbReference type="ARBA" id="ARBA00004571"/>
    </source>
</evidence>
<name>A0A3E0WR34_9GAMM</name>
<keyword evidence="5" id="KW-0812">Transmembrane</keyword>
<evidence type="ECO:0000256" key="11">
    <source>
        <dbReference type="RuleBase" id="RU003357"/>
    </source>
</evidence>
<feature type="domain" description="TonB-dependent receptor plug" evidence="14">
    <location>
        <begin position="118"/>
        <end position="212"/>
    </location>
</feature>
<evidence type="ECO:0000256" key="5">
    <source>
        <dbReference type="ARBA" id="ARBA00022692"/>
    </source>
</evidence>
<keyword evidence="4" id="KW-1134">Transmembrane beta strand</keyword>
<dbReference type="GO" id="GO:0015344">
    <property type="term" value="F:siderophore uptake transmembrane transporter activity"/>
    <property type="evidence" value="ECO:0007669"/>
    <property type="project" value="TreeGrafter"/>
</dbReference>
<evidence type="ECO:0000256" key="12">
    <source>
        <dbReference type="SAM" id="SignalP"/>
    </source>
</evidence>
<dbReference type="Pfam" id="PF00593">
    <property type="entry name" value="TonB_dep_Rec_b-barrel"/>
    <property type="match status" value="1"/>
</dbReference>
<gene>
    <name evidence="15" type="ORF">CAL65_15600</name>
</gene>
<dbReference type="Gene3D" id="2.40.170.20">
    <property type="entry name" value="TonB-dependent receptor, beta-barrel domain"/>
    <property type="match status" value="1"/>
</dbReference>
<feature type="domain" description="TonB-dependent receptor-like beta-barrel" evidence="13">
    <location>
        <begin position="327"/>
        <end position="719"/>
    </location>
</feature>
<evidence type="ECO:0000256" key="6">
    <source>
        <dbReference type="ARBA" id="ARBA00022729"/>
    </source>
</evidence>
<dbReference type="InterPro" id="IPR000531">
    <property type="entry name" value="Beta-barrel_TonB"/>
</dbReference>
<dbReference type="PANTHER" id="PTHR30069:SF29">
    <property type="entry name" value="HEMOGLOBIN AND HEMOGLOBIN-HAPTOGLOBIN-BINDING PROTEIN 1-RELATED"/>
    <property type="match status" value="1"/>
</dbReference>
<feature type="signal peptide" evidence="12">
    <location>
        <begin position="1"/>
        <end position="22"/>
    </location>
</feature>
<dbReference type="InterPro" id="IPR037066">
    <property type="entry name" value="Plug_dom_sf"/>
</dbReference>
<evidence type="ECO:0000259" key="13">
    <source>
        <dbReference type="Pfam" id="PF00593"/>
    </source>
</evidence>
<evidence type="ECO:0008006" key="17">
    <source>
        <dbReference type="Google" id="ProtNLM"/>
    </source>
</evidence>
<accession>A0A3E0WR34</accession>
<evidence type="ECO:0000256" key="9">
    <source>
        <dbReference type="ARBA" id="ARBA00023170"/>
    </source>
</evidence>
<dbReference type="GO" id="GO:0044718">
    <property type="term" value="P:siderophore transmembrane transport"/>
    <property type="evidence" value="ECO:0007669"/>
    <property type="project" value="TreeGrafter"/>
</dbReference>
<dbReference type="Proteomes" id="UP000256763">
    <property type="component" value="Unassembled WGS sequence"/>
</dbReference>
<evidence type="ECO:0000256" key="10">
    <source>
        <dbReference type="ARBA" id="ARBA00023237"/>
    </source>
</evidence>
<evidence type="ECO:0000256" key="7">
    <source>
        <dbReference type="ARBA" id="ARBA00023077"/>
    </source>
</evidence>
<dbReference type="SUPFAM" id="SSF56935">
    <property type="entry name" value="Porins"/>
    <property type="match status" value="1"/>
</dbReference>